<keyword evidence="2 6" id="KW-0378">Hydrolase</keyword>
<comment type="similarity">
    <text evidence="6">Belongs to the DEAD box helicase family.</text>
</comment>
<accession>A0A6G1SNA7</accession>
<dbReference type="GO" id="GO:0003724">
    <property type="term" value="F:RNA helicase activity"/>
    <property type="evidence" value="ECO:0007669"/>
    <property type="project" value="UniProtKB-EC"/>
</dbReference>
<dbReference type="GO" id="GO:0016787">
    <property type="term" value="F:hydrolase activity"/>
    <property type="evidence" value="ECO:0007669"/>
    <property type="project" value="UniProtKB-KW"/>
</dbReference>
<evidence type="ECO:0000256" key="8">
    <source>
        <dbReference type="SAM" id="MobiDB-lite"/>
    </source>
</evidence>
<dbReference type="GO" id="GO:0003723">
    <property type="term" value="F:RNA binding"/>
    <property type="evidence" value="ECO:0007669"/>
    <property type="project" value="UniProtKB-UniRule"/>
</dbReference>
<sequence>MATTSSPPLSEQLFPTLSEADIKHRSEAERRLPHWLSHPIQFQAGNLAQFAQNIEDFSEYIDQELINHAKINLNIHKLFPVQKCLIPILTKQFKSRPFRRPSDICVSSPTGSGKTLAYVVPMVNHLKQSLTRELRAVVVLPTRDLAQQVFKSFQQVCQPTHLKCAIANEDAQSFFKRAPRYANPVNDHRYIRSLESATVMAPDTYPETAFSQDDFVSTIDILVSTPGTLVDLIQNSRGFTLRDLEILVIDEADRLMVSHKHDWLNAIEHAVSPKLYGCPCKDPGFAHDCDILQKDCSNYFTANGCTIRNARYSRYIHKLLFSATLSSDPQILMHMNLFQPRLVLATKPSLTSTKIRNSLGTPASTPGGSPAPHSIGQTPIMVNSRSELLSTTAIPDELDERMFITETKDKLYVMWYLMSELKYKKVLCFTSDKRKCYELFLFLNEIDGVRAVNFSSDNKPELRQKYINEFKKGQVEVIVATDLCARGIDIDGVEYVISYDMPPSGILYAHRVGRTARAGNKGTAITLVDSKQLVQFKKIIQAAHNKPNSMKLSEVVEEMKISLMNQKDDRRDHYVKTYENYKDKLNLMKARIARHNKNKQ</sequence>
<evidence type="ECO:0000259" key="10">
    <source>
        <dbReference type="PROSITE" id="PS51194"/>
    </source>
</evidence>
<evidence type="ECO:0000256" key="6">
    <source>
        <dbReference type="RuleBase" id="RU000492"/>
    </source>
</evidence>
<reference evidence="11" key="1">
    <citation type="submission" date="2018-10" db="EMBL/GenBank/DDBJ databases">
        <title>Transcriptome assembly of Aceria tosichella (Wheat curl mite) Type 2.</title>
        <authorList>
            <person name="Scully E.D."/>
            <person name="Geib S.M."/>
            <person name="Palmer N.A."/>
            <person name="Gupta A.K."/>
            <person name="Sarath G."/>
            <person name="Tatineni S."/>
        </authorList>
    </citation>
    <scope>NUCLEOTIDE SEQUENCE</scope>
    <source>
        <strain evidence="11">LincolnNE</strain>
    </source>
</reference>
<evidence type="ECO:0000256" key="2">
    <source>
        <dbReference type="ARBA" id="ARBA00022801"/>
    </source>
</evidence>
<evidence type="ECO:0000256" key="5">
    <source>
        <dbReference type="ARBA" id="ARBA00022884"/>
    </source>
</evidence>
<evidence type="ECO:0000256" key="1">
    <source>
        <dbReference type="ARBA" id="ARBA00022741"/>
    </source>
</evidence>
<dbReference type="Pfam" id="PF00270">
    <property type="entry name" value="DEAD"/>
    <property type="match status" value="2"/>
</dbReference>
<dbReference type="SUPFAM" id="SSF52540">
    <property type="entry name" value="P-loop containing nucleoside triphosphate hydrolases"/>
    <property type="match status" value="1"/>
</dbReference>
<dbReference type="EMBL" id="GGYP01007235">
    <property type="protein sequence ID" value="MDE52006.1"/>
    <property type="molecule type" value="Transcribed_RNA"/>
</dbReference>
<dbReference type="Gene3D" id="3.40.50.300">
    <property type="entry name" value="P-loop containing nucleotide triphosphate hydrolases"/>
    <property type="match status" value="2"/>
</dbReference>
<dbReference type="SMART" id="SM00490">
    <property type="entry name" value="HELICc"/>
    <property type="match status" value="1"/>
</dbReference>
<dbReference type="CDD" id="cd18787">
    <property type="entry name" value="SF2_C_DEAD"/>
    <property type="match status" value="1"/>
</dbReference>
<dbReference type="AlphaFoldDB" id="A0A6G1SNA7"/>
<proteinExistence type="inferred from homology"/>
<comment type="function">
    <text evidence="7">RNA helicase.</text>
</comment>
<dbReference type="PROSITE" id="PS00039">
    <property type="entry name" value="DEAD_ATP_HELICASE"/>
    <property type="match status" value="1"/>
</dbReference>
<dbReference type="PANTHER" id="PTHR24031">
    <property type="entry name" value="RNA HELICASE"/>
    <property type="match status" value="1"/>
</dbReference>
<dbReference type="InterPro" id="IPR001650">
    <property type="entry name" value="Helicase_C-like"/>
</dbReference>
<feature type="region of interest" description="Disordered" evidence="8">
    <location>
        <begin position="355"/>
        <end position="376"/>
    </location>
</feature>
<comment type="domain">
    <text evidence="7">The Q motif is unique to and characteristic of the DEAD box family of RNA helicases and controls ATP binding and hydrolysis.</text>
</comment>
<dbReference type="GO" id="GO:0005524">
    <property type="term" value="F:ATP binding"/>
    <property type="evidence" value="ECO:0007669"/>
    <property type="project" value="UniProtKB-UniRule"/>
</dbReference>
<dbReference type="PROSITE" id="PS51192">
    <property type="entry name" value="HELICASE_ATP_BIND_1"/>
    <property type="match status" value="1"/>
</dbReference>
<evidence type="ECO:0000313" key="11">
    <source>
        <dbReference type="EMBL" id="MDE52006.1"/>
    </source>
</evidence>
<gene>
    <name evidence="11" type="primary">Dbp73D</name>
    <name evidence="11" type="ORF">g.8669</name>
</gene>
<evidence type="ECO:0000256" key="7">
    <source>
        <dbReference type="RuleBase" id="RU365068"/>
    </source>
</evidence>
<keyword evidence="4 6" id="KW-0067">ATP-binding</keyword>
<feature type="compositionally biased region" description="Polar residues" evidence="8">
    <location>
        <begin position="355"/>
        <end position="367"/>
    </location>
</feature>
<dbReference type="Pfam" id="PF00271">
    <property type="entry name" value="Helicase_C"/>
    <property type="match status" value="1"/>
</dbReference>
<organism evidence="11">
    <name type="scientific">Aceria tosichella</name>
    <name type="common">wheat curl mite</name>
    <dbReference type="NCBI Taxonomy" id="561515"/>
    <lineage>
        <taxon>Eukaryota</taxon>
        <taxon>Metazoa</taxon>
        <taxon>Ecdysozoa</taxon>
        <taxon>Arthropoda</taxon>
        <taxon>Chelicerata</taxon>
        <taxon>Arachnida</taxon>
        <taxon>Acari</taxon>
        <taxon>Acariformes</taxon>
        <taxon>Trombidiformes</taxon>
        <taxon>Prostigmata</taxon>
        <taxon>Eupodina</taxon>
        <taxon>Eriophyoidea</taxon>
        <taxon>Eriophyidae</taxon>
        <taxon>Eriophyinae</taxon>
        <taxon>Aceriini</taxon>
        <taxon>Aceria</taxon>
    </lineage>
</organism>
<dbReference type="InterPro" id="IPR011545">
    <property type="entry name" value="DEAD/DEAH_box_helicase_dom"/>
</dbReference>
<evidence type="ECO:0000256" key="4">
    <source>
        <dbReference type="ARBA" id="ARBA00022840"/>
    </source>
</evidence>
<keyword evidence="3 6" id="KW-0347">Helicase</keyword>
<protein>
    <recommendedName>
        <fullName evidence="7">ATP-dependent RNA helicase</fullName>
        <ecNumber evidence="7">3.6.4.13</ecNumber>
    </recommendedName>
</protein>
<dbReference type="EC" id="3.6.4.13" evidence="7"/>
<dbReference type="InterPro" id="IPR014001">
    <property type="entry name" value="Helicase_ATP-bd"/>
</dbReference>
<dbReference type="PROSITE" id="PS51194">
    <property type="entry name" value="HELICASE_CTER"/>
    <property type="match status" value="1"/>
</dbReference>
<dbReference type="SMART" id="SM00487">
    <property type="entry name" value="DEXDc"/>
    <property type="match status" value="1"/>
</dbReference>
<feature type="domain" description="Helicase C-terminal" evidence="10">
    <location>
        <begin position="397"/>
        <end position="556"/>
    </location>
</feature>
<dbReference type="InterPro" id="IPR027417">
    <property type="entry name" value="P-loop_NTPase"/>
</dbReference>
<comment type="catalytic activity">
    <reaction evidence="7">
        <text>ATP + H2O = ADP + phosphate + H(+)</text>
        <dbReference type="Rhea" id="RHEA:13065"/>
        <dbReference type="ChEBI" id="CHEBI:15377"/>
        <dbReference type="ChEBI" id="CHEBI:15378"/>
        <dbReference type="ChEBI" id="CHEBI:30616"/>
        <dbReference type="ChEBI" id="CHEBI:43474"/>
        <dbReference type="ChEBI" id="CHEBI:456216"/>
        <dbReference type="EC" id="3.6.4.13"/>
    </reaction>
</comment>
<feature type="domain" description="Helicase ATP-binding" evidence="9">
    <location>
        <begin position="95"/>
        <end position="343"/>
    </location>
</feature>
<keyword evidence="5 7" id="KW-0694">RNA-binding</keyword>
<evidence type="ECO:0000259" key="9">
    <source>
        <dbReference type="PROSITE" id="PS51192"/>
    </source>
</evidence>
<dbReference type="InterPro" id="IPR000629">
    <property type="entry name" value="RNA-helicase_DEAD-box_CS"/>
</dbReference>
<keyword evidence="1 6" id="KW-0547">Nucleotide-binding</keyword>
<evidence type="ECO:0000256" key="3">
    <source>
        <dbReference type="ARBA" id="ARBA00022806"/>
    </source>
</evidence>
<name>A0A6G1SNA7_9ACAR</name>